<accession>A0A653CZ30</accession>
<sequence length="80" mass="9409">MMELKLHSPAGAEPVLYTWPLTSGRGNVRTDIVILKKLYEQWKSKIDLKHLPFLQIPNTIYVITFRLAFLENFVLVNKFY</sequence>
<dbReference type="Gene3D" id="1.10.260.60">
    <property type="match status" value="1"/>
</dbReference>
<name>A0A653CZ30_CALMS</name>
<dbReference type="OrthoDB" id="443402at2759"/>
<dbReference type="AlphaFoldDB" id="A0A653CZ30"/>
<organism evidence="1 2">
    <name type="scientific">Callosobruchus maculatus</name>
    <name type="common">Southern cowpea weevil</name>
    <name type="synonym">Pulse bruchid</name>
    <dbReference type="NCBI Taxonomy" id="64391"/>
    <lineage>
        <taxon>Eukaryota</taxon>
        <taxon>Metazoa</taxon>
        <taxon>Ecdysozoa</taxon>
        <taxon>Arthropoda</taxon>
        <taxon>Hexapoda</taxon>
        <taxon>Insecta</taxon>
        <taxon>Pterygota</taxon>
        <taxon>Neoptera</taxon>
        <taxon>Endopterygota</taxon>
        <taxon>Coleoptera</taxon>
        <taxon>Polyphaga</taxon>
        <taxon>Cucujiformia</taxon>
        <taxon>Chrysomeloidea</taxon>
        <taxon>Chrysomelidae</taxon>
        <taxon>Bruchinae</taxon>
        <taxon>Bruchini</taxon>
        <taxon>Callosobruchus</taxon>
    </lineage>
</organism>
<gene>
    <name evidence="1" type="ORF">CALMAC_LOCUS12966</name>
</gene>
<reference evidence="1 2" key="1">
    <citation type="submission" date="2019-01" db="EMBL/GenBank/DDBJ databases">
        <authorList>
            <person name="Sayadi A."/>
        </authorList>
    </citation>
    <scope>NUCLEOTIDE SEQUENCE [LARGE SCALE GENOMIC DNA]</scope>
</reference>
<dbReference type="Proteomes" id="UP000410492">
    <property type="component" value="Unassembled WGS sequence"/>
</dbReference>
<protein>
    <submittedName>
        <fullName evidence="1">Uncharacterized protein</fullName>
    </submittedName>
</protein>
<evidence type="ECO:0000313" key="1">
    <source>
        <dbReference type="EMBL" id="VEN53020.1"/>
    </source>
</evidence>
<dbReference type="EMBL" id="CAACVG010009367">
    <property type="protein sequence ID" value="VEN53020.1"/>
    <property type="molecule type" value="Genomic_DNA"/>
</dbReference>
<evidence type="ECO:0000313" key="2">
    <source>
        <dbReference type="Proteomes" id="UP000410492"/>
    </source>
</evidence>
<proteinExistence type="predicted"/>
<keyword evidence="2" id="KW-1185">Reference proteome</keyword>